<dbReference type="OrthoDB" id="9800864at2"/>
<keyword evidence="10" id="KW-0012">Acyltransferase</keyword>
<accession>A0A517M425</accession>
<dbReference type="InterPro" id="IPR016142">
    <property type="entry name" value="Citrate_synth-like_lrg_a-sub"/>
</dbReference>
<dbReference type="GO" id="GO:0005737">
    <property type="term" value="C:cytoplasm"/>
    <property type="evidence" value="ECO:0007669"/>
    <property type="project" value="InterPro"/>
</dbReference>
<dbReference type="Gene3D" id="1.10.230.10">
    <property type="entry name" value="Cytochrome P450-Terp, domain 2"/>
    <property type="match status" value="1"/>
</dbReference>
<evidence type="ECO:0000256" key="1">
    <source>
        <dbReference type="ARBA" id="ARBA00004751"/>
    </source>
</evidence>
<evidence type="ECO:0000256" key="4">
    <source>
        <dbReference type="ARBA" id="ARBA00022679"/>
    </source>
</evidence>
<dbReference type="GO" id="GO:0036440">
    <property type="term" value="F:citrate synthase activity"/>
    <property type="evidence" value="ECO:0007669"/>
    <property type="project" value="UniProtKB-EC"/>
</dbReference>
<dbReference type="PRINTS" id="PR00143">
    <property type="entry name" value="CITRTSNTHASE"/>
</dbReference>
<dbReference type="UniPathway" id="UPA00223"/>
<evidence type="ECO:0000313" key="11">
    <source>
        <dbReference type="Proteomes" id="UP000319557"/>
    </source>
</evidence>
<feature type="active site" evidence="8">
    <location>
        <position position="258"/>
    </location>
</feature>
<dbReference type="PANTHER" id="PTHR11739:SF25">
    <property type="entry name" value="CITRATE SYNTHASE-RELATED PROTEIN DDB_G0287281"/>
    <property type="match status" value="1"/>
</dbReference>
<dbReference type="KEGG" id="ruv:EC9_38300"/>
<dbReference type="InterPro" id="IPR036969">
    <property type="entry name" value="Citrate_synthase_sf"/>
</dbReference>
<evidence type="ECO:0000256" key="7">
    <source>
        <dbReference type="PIRNR" id="PIRNR001369"/>
    </source>
</evidence>
<dbReference type="FunFam" id="1.10.230.10:FF:000003">
    <property type="entry name" value="Citrate synthase"/>
    <property type="match status" value="1"/>
</dbReference>
<gene>
    <name evidence="10" type="primary">prpC</name>
    <name evidence="10" type="ORF">EC9_38300</name>
</gene>
<dbReference type="GO" id="GO:0019679">
    <property type="term" value="P:propionate metabolic process, methylcitrate cycle"/>
    <property type="evidence" value="ECO:0007669"/>
    <property type="project" value="TreeGrafter"/>
</dbReference>
<protein>
    <recommendedName>
        <fullName evidence="7">Citrate synthase</fullName>
    </recommendedName>
</protein>
<dbReference type="InterPro" id="IPR002020">
    <property type="entry name" value="Citrate_synthase"/>
</dbReference>
<dbReference type="NCBIfam" id="TIGR01800">
    <property type="entry name" value="cit_synth_II"/>
    <property type="match status" value="1"/>
</dbReference>
<name>A0A517M425_9BACT</name>
<dbReference type="GO" id="GO:0005975">
    <property type="term" value="P:carbohydrate metabolic process"/>
    <property type="evidence" value="ECO:0007669"/>
    <property type="project" value="TreeGrafter"/>
</dbReference>
<dbReference type="PANTHER" id="PTHR11739">
    <property type="entry name" value="CITRATE SYNTHASE"/>
    <property type="match status" value="1"/>
</dbReference>
<comment type="similarity">
    <text evidence="2 7 9">Belongs to the citrate synthase family.</text>
</comment>
<keyword evidence="3" id="KW-0816">Tricarboxylic acid cycle</keyword>
<dbReference type="InterPro" id="IPR019810">
    <property type="entry name" value="Citrate_synthase_AS"/>
</dbReference>
<feature type="active site" evidence="8">
    <location>
        <position position="309"/>
    </location>
</feature>
<sequence length="373" mass="41889">MILTNSTGLAGVVAGETAISTVGKQGVGLTYRGYTIEDLAEHSTFEEVAWLLMHGELPTPSQRDQFLAKRIAQQRISDEMMSFLEQLPDTSHPMDVLRSGTSLLGCWEPEHSIDQQQRIAARLLAVFPSMICYWYRFVNDRFRIEIESEQTTVAGHFLQLLHSGAPSEVDRRALDVALILYAEHEFNASTFAARVTASTGSDLYSAICTGIGTLRGPLHGGANEASMKMISNFTDPEQAEQGVLRRLARHEKIMGFGHRVYKSTDPRSEIMKRWALTLCKQTRQLKTYAVAERIETVMQREKGLFPNLDFYSAVAFHCLGIPTALFTPLFVMARTAGWSAHVFEQRSNNRLIRPTANYIGPSQRPLVRPHQRT</sequence>
<dbReference type="EMBL" id="CP036261">
    <property type="protein sequence ID" value="QDS89630.1"/>
    <property type="molecule type" value="Genomic_DNA"/>
</dbReference>
<dbReference type="PIRSF" id="PIRSF001369">
    <property type="entry name" value="Citrate_synth"/>
    <property type="match status" value="1"/>
</dbReference>
<dbReference type="InterPro" id="IPR024176">
    <property type="entry name" value="Citrate_synthase_bac-typ"/>
</dbReference>
<dbReference type="RefSeq" id="WP_145347462.1">
    <property type="nucleotide sequence ID" value="NZ_CP036261.1"/>
</dbReference>
<dbReference type="AlphaFoldDB" id="A0A517M425"/>
<reference evidence="10 11" key="1">
    <citation type="submission" date="2019-02" db="EMBL/GenBank/DDBJ databases">
        <title>Deep-cultivation of Planctomycetes and their phenomic and genomic characterization uncovers novel biology.</title>
        <authorList>
            <person name="Wiegand S."/>
            <person name="Jogler M."/>
            <person name="Boedeker C."/>
            <person name="Pinto D."/>
            <person name="Vollmers J."/>
            <person name="Rivas-Marin E."/>
            <person name="Kohn T."/>
            <person name="Peeters S.H."/>
            <person name="Heuer A."/>
            <person name="Rast P."/>
            <person name="Oberbeckmann S."/>
            <person name="Bunk B."/>
            <person name="Jeske O."/>
            <person name="Meyerdierks A."/>
            <person name="Storesund J.E."/>
            <person name="Kallscheuer N."/>
            <person name="Luecker S."/>
            <person name="Lage O.M."/>
            <person name="Pohl T."/>
            <person name="Merkel B.J."/>
            <person name="Hornburger P."/>
            <person name="Mueller R.-W."/>
            <person name="Bruemmer F."/>
            <person name="Labrenz M."/>
            <person name="Spormann A.M."/>
            <person name="Op den Camp H."/>
            <person name="Overmann J."/>
            <person name="Amann R."/>
            <person name="Jetten M.S.M."/>
            <person name="Mascher T."/>
            <person name="Medema M.H."/>
            <person name="Devos D.P."/>
            <person name="Kaster A.-K."/>
            <person name="Ovreas L."/>
            <person name="Rohde M."/>
            <person name="Galperin M.Y."/>
            <person name="Jogler C."/>
        </authorList>
    </citation>
    <scope>NUCLEOTIDE SEQUENCE [LARGE SCALE GENOMIC DNA]</scope>
    <source>
        <strain evidence="10 11">EC9</strain>
    </source>
</reference>
<dbReference type="InterPro" id="IPR011278">
    <property type="entry name" value="2-MeCitrate/Citrate_synth_II"/>
</dbReference>
<comment type="pathway">
    <text evidence="1">Carbohydrate metabolism; tricarboxylic acid cycle; isocitrate from oxaloacetate: step 1/2.</text>
</comment>
<organism evidence="10 11">
    <name type="scientific">Rosistilla ulvae</name>
    <dbReference type="NCBI Taxonomy" id="1930277"/>
    <lineage>
        <taxon>Bacteria</taxon>
        <taxon>Pseudomonadati</taxon>
        <taxon>Planctomycetota</taxon>
        <taxon>Planctomycetia</taxon>
        <taxon>Pirellulales</taxon>
        <taxon>Pirellulaceae</taxon>
        <taxon>Rosistilla</taxon>
    </lineage>
</organism>
<dbReference type="GO" id="GO:0006099">
    <property type="term" value="P:tricarboxylic acid cycle"/>
    <property type="evidence" value="ECO:0007669"/>
    <property type="project" value="UniProtKB-UniPathway"/>
</dbReference>
<proteinExistence type="inferred from homology"/>
<dbReference type="GO" id="GO:0050440">
    <property type="term" value="F:2-methylcitrate synthase activity"/>
    <property type="evidence" value="ECO:0007669"/>
    <property type="project" value="UniProtKB-EC"/>
</dbReference>
<dbReference type="PROSITE" id="PS00480">
    <property type="entry name" value="CITRATE_SYNTHASE"/>
    <property type="match status" value="1"/>
</dbReference>
<dbReference type="InterPro" id="IPR016143">
    <property type="entry name" value="Citrate_synth-like_sm_a-sub"/>
</dbReference>
<evidence type="ECO:0000256" key="5">
    <source>
        <dbReference type="ARBA" id="ARBA00049052"/>
    </source>
</evidence>
<keyword evidence="4 7" id="KW-0808">Transferase</keyword>
<keyword evidence="11" id="KW-1185">Reference proteome</keyword>
<comment type="catalytic activity">
    <reaction evidence="5">
        <text>propanoyl-CoA + oxaloacetate + H2O = (2S,3S)-2-methylcitrate + CoA + H(+)</text>
        <dbReference type="Rhea" id="RHEA:23780"/>
        <dbReference type="ChEBI" id="CHEBI:15377"/>
        <dbReference type="ChEBI" id="CHEBI:15378"/>
        <dbReference type="ChEBI" id="CHEBI:16452"/>
        <dbReference type="ChEBI" id="CHEBI:57287"/>
        <dbReference type="ChEBI" id="CHEBI:57392"/>
        <dbReference type="ChEBI" id="CHEBI:58853"/>
        <dbReference type="EC" id="2.3.3.5"/>
    </reaction>
</comment>
<dbReference type="Pfam" id="PF00285">
    <property type="entry name" value="Citrate_synt"/>
    <property type="match status" value="1"/>
</dbReference>
<evidence type="ECO:0000256" key="2">
    <source>
        <dbReference type="ARBA" id="ARBA00010566"/>
    </source>
</evidence>
<evidence type="ECO:0000256" key="9">
    <source>
        <dbReference type="RuleBase" id="RU003406"/>
    </source>
</evidence>
<comment type="catalytic activity">
    <reaction evidence="6">
        <text>oxaloacetate + acetyl-CoA + H2O = citrate + CoA + H(+)</text>
        <dbReference type="Rhea" id="RHEA:16845"/>
        <dbReference type="ChEBI" id="CHEBI:15377"/>
        <dbReference type="ChEBI" id="CHEBI:15378"/>
        <dbReference type="ChEBI" id="CHEBI:16452"/>
        <dbReference type="ChEBI" id="CHEBI:16947"/>
        <dbReference type="ChEBI" id="CHEBI:57287"/>
        <dbReference type="ChEBI" id="CHEBI:57288"/>
        <dbReference type="EC" id="2.3.3.16"/>
    </reaction>
</comment>
<dbReference type="SUPFAM" id="SSF48256">
    <property type="entry name" value="Citrate synthase"/>
    <property type="match status" value="1"/>
</dbReference>
<evidence type="ECO:0000313" key="10">
    <source>
        <dbReference type="EMBL" id="QDS89630.1"/>
    </source>
</evidence>
<evidence type="ECO:0000256" key="3">
    <source>
        <dbReference type="ARBA" id="ARBA00022532"/>
    </source>
</evidence>
<dbReference type="Proteomes" id="UP000319557">
    <property type="component" value="Chromosome"/>
</dbReference>
<evidence type="ECO:0000256" key="6">
    <source>
        <dbReference type="ARBA" id="ARBA00049288"/>
    </source>
</evidence>
<dbReference type="Gene3D" id="1.10.580.10">
    <property type="entry name" value="Citrate Synthase, domain 1"/>
    <property type="match status" value="1"/>
</dbReference>
<evidence type="ECO:0000256" key="8">
    <source>
        <dbReference type="PIRSR" id="PIRSR001369-1"/>
    </source>
</evidence>